<dbReference type="EMBL" id="JAUSWV010000002">
    <property type="protein sequence ID" value="MDQ0585409.1"/>
    <property type="molecule type" value="Genomic_DNA"/>
</dbReference>
<protein>
    <recommendedName>
        <fullName evidence="4">N-acetyl-gamma-glutamyl-phosphate reductase</fullName>
        <shortName evidence="4">AGPR</shortName>
        <ecNumber evidence="4">1.2.1.38</ecNumber>
    </recommendedName>
    <alternativeName>
        <fullName evidence="4">N-acetyl-glutamate semialdehyde dehydrogenase</fullName>
        <shortName evidence="4">NAGSA dehydrogenase</shortName>
    </alternativeName>
</protein>
<evidence type="ECO:0000256" key="3">
    <source>
        <dbReference type="ARBA" id="ARBA00023002"/>
    </source>
</evidence>
<keyword evidence="2 4" id="KW-0521">NADP</keyword>
<dbReference type="Pfam" id="PF22698">
    <property type="entry name" value="Semialdhyde_dhC_1"/>
    <property type="match status" value="1"/>
</dbReference>
<dbReference type="PANTHER" id="PTHR32338">
    <property type="entry name" value="N-ACETYL-GAMMA-GLUTAMYL-PHOSPHATE REDUCTASE, CHLOROPLASTIC-RELATED-RELATED"/>
    <property type="match status" value="1"/>
</dbReference>
<comment type="catalytic activity">
    <reaction evidence="4">
        <text>N-acetyl-L-glutamate 5-semialdehyde + phosphate + NADP(+) = N-acetyl-L-glutamyl 5-phosphate + NADPH + H(+)</text>
        <dbReference type="Rhea" id="RHEA:21588"/>
        <dbReference type="ChEBI" id="CHEBI:15378"/>
        <dbReference type="ChEBI" id="CHEBI:29123"/>
        <dbReference type="ChEBI" id="CHEBI:43474"/>
        <dbReference type="ChEBI" id="CHEBI:57783"/>
        <dbReference type="ChEBI" id="CHEBI:57936"/>
        <dbReference type="ChEBI" id="CHEBI:58349"/>
        <dbReference type="EC" id="1.2.1.38"/>
    </reaction>
</comment>
<dbReference type="Gene3D" id="3.40.50.720">
    <property type="entry name" value="NAD(P)-binding Rossmann-like Domain"/>
    <property type="match status" value="1"/>
</dbReference>
<feature type="active site" evidence="4 5">
    <location>
        <position position="149"/>
    </location>
</feature>
<name>A0ABU0P221_STRRH</name>
<proteinExistence type="inferred from homology"/>
<dbReference type="SUPFAM" id="SSF55347">
    <property type="entry name" value="Glyceraldehyde-3-phosphate dehydrogenase-like, C-terminal domain"/>
    <property type="match status" value="1"/>
</dbReference>
<dbReference type="NCBIfam" id="TIGR01850">
    <property type="entry name" value="argC"/>
    <property type="match status" value="1"/>
</dbReference>
<keyword evidence="4" id="KW-0963">Cytoplasm</keyword>
<keyword evidence="1 4" id="KW-0028">Amino-acid biosynthesis</keyword>
<comment type="subcellular location">
    <subcellularLocation>
        <location evidence="4">Cytoplasm</location>
    </subcellularLocation>
</comment>
<evidence type="ECO:0000313" key="7">
    <source>
        <dbReference type="EMBL" id="MDQ0585409.1"/>
    </source>
</evidence>
<feature type="domain" description="Semialdehyde dehydrogenase NAD-binding" evidence="6">
    <location>
        <begin position="3"/>
        <end position="141"/>
    </location>
</feature>
<dbReference type="SMART" id="SM00859">
    <property type="entry name" value="Semialdhyde_dh"/>
    <property type="match status" value="1"/>
</dbReference>
<dbReference type="Gene3D" id="3.30.360.10">
    <property type="entry name" value="Dihydrodipicolinate Reductase, domain 2"/>
    <property type="match status" value="1"/>
</dbReference>
<dbReference type="PROSITE" id="PS01224">
    <property type="entry name" value="ARGC"/>
    <property type="match status" value="1"/>
</dbReference>
<dbReference type="Pfam" id="PF01118">
    <property type="entry name" value="Semialdhyde_dh"/>
    <property type="match status" value="1"/>
</dbReference>
<accession>A0ABU0P221</accession>
<dbReference type="RefSeq" id="WP_307167104.1">
    <property type="nucleotide sequence ID" value="NZ_JAUSWV010000002.1"/>
</dbReference>
<dbReference type="HAMAP" id="MF_00150">
    <property type="entry name" value="ArgC_type1"/>
    <property type="match status" value="1"/>
</dbReference>
<dbReference type="GO" id="GO:0016491">
    <property type="term" value="F:oxidoreductase activity"/>
    <property type="evidence" value="ECO:0007669"/>
    <property type="project" value="UniProtKB-KW"/>
</dbReference>
<comment type="caution">
    <text evidence="7">The sequence shown here is derived from an EMBL/GenBank/DDBJ whole genome shotgun (WGS) entry which is preliminary data.</text>
</comment>
<comment type="pathway">
    <text evidence="4">Amino-acid biosynthesis; L-arginine biosynthesis; N(2)-acetyl-L-ornithine from L-glutamate: step 3/4.</text>
</comment>
<dbReference type="Proteomes" id="UP001230654">
    <property type="component" value="Unassembled WGS sequence"/>
</dbReference>
<keyword evidence="8" id="KW-1185">Reference proteome</keyword>
<evidence type="ECO:0000256" key="4">
    <source>
        <dbReference type="HAMAP-Rule" id="MF_00150"/>
    </source>
</evidence>
<sequence>MIRAGVVGASGLAGGELIRLITQHPDLELTFLGGSSHIGRRPAELHPNLRIDHGLTVRPVTEDIAAECDVVFLATPAPVSAELAGLLADRVPAVVDLSGAFRIRTPELHDRWYPKVKRRTDLADRFVYGVPELIGDQLADAALISLPGCYATAITLGLAPLTLGLGLELRTVVVDGKSGSSGGGLQLRTADLHPFRSGAIAPYAPTGHRHAAEVGDFLRRAKPGTLGSLSMSAYGVSHVRGLLTSSYVFTDQSVDQRELQRAYLRFYKGHPFVRVRRHAETMIPVPDPQAVLGSNFCDVTVLLDEDQGAGGRIVVLAALDNLVKGAAGQAVQVVNRRFGLPEETGLTMQPVMPA</sequence>
<evidence type="ECO:0000259" key="6">
    <source>
        <dbReference type="SMART" id="SM00859"/>
    </source>
</evidence>
<evidence type="ECO:0000256" key="5">
    <source>
        <dbReference type="PROSITE-ProRule" id="PRU10010"/>
    </source>
</evidence>
<dbReference type="InterPro" id="IPR036291">
    <property type="entry name" value="NAD(P)-bd_dom_sf"/>
</dbReference>
<evidence type="ECO:0000256" key="2">
    <source>
        <dbReference type="ARBA" id="ARBA00022857"/>
    </source>
</evidence>
<comment type="function">
    <text evidence="4">Catalyzes the NADPH-dependent reduction of N-acetyl-5-glutamyl phosphate to yield N-acetyl-L-glutamate 5-semialdehyde.</text>
</comment>
<evidence type="ECO:0000256" key="1">
    <source>
        <dbReference type="ARBA" id="ARBA00022605"/>
    </source>
</evidence>
<keyword evidence="4" id="KW-0055">Arginine biosynthesis</keyword>
<gene>
    <name evidence="4" type="primary">argC</name>
    <name evidence="7" type="ORF">QF030_007587</name>
</gene>
<dbReference type="InterPro" id="IPR023013">
    <property type="entry name" value="AGPR_AS"/>
</dbReference>
<dbReference type="InterPro" id="IPR000534">
    <property type="entry name" value="Semialdehyde_DH_NAD-bd"/>
</dbReference>
<dbReference type="InterPro" id="IPR050085">
    <property type="entry name" value="AGPR"/>
</dbReference>
<evidence type="ECO:0000313" key="8">
    <source>
        <dbReference type="Proteomes" id="UP001230654"/>
    </source>
</evidence>
<reference evidence="7 8" key="1">
    <citation type="submission" date="2023-07" db="EMBL/GenBank/DDBJ databases">
        <title>Comparative genomics of wheat-associated soil bacteria to identify genetic determinants of phenazine resistance.</title>
        <authorList>
            <person name="Mouncey N."/>
        </authorList>
    </citation>
    <scope>NUCLEOTIDE SEQUENCE [LARGE SCALE GENOMIC DNA]</scope>
    <source>
        <strain evidence="7 8">B2I6</strain>
    </source>
</reference>
<keyword evidence="3 4" id="KW-0560">Oxidoreductase</keyword>
<dbReference type="InterPro" id="IPR058924">
    <property type="entry name" value="AGPR_dimerisation_dom"/>
</dbReference>
<comment type="similarity">
    <text evidence="4">Belongs to the NAGSA dehydrogenase family. Type 1 subfamily.</text>
</comment>
<dbReference type="SUPFAM" id="SSF51735">
    <property type="entry name" value="NAD(P)-binding Rossmann-fold domains"/>
    <property type="match status" value="1"/>
</dbReference>
<dbReference type="InterPro" id="IPR000706">
    <property type="entry name" value="AGPR_type-1"/>
</dbReference>
<dbReference type="PANTHER" id="PTHR32338:SF11">
    <property type="entry name" value="[LYSW]-L-2-AMINOADIPATE_[LYSW]-L-GLUTAMATE PHOSPHATE REDUCTASE-RELATED"/>
    <property type="match status" value="1"/>
</dbReference>
<dbReference type="CDD" id="cd17895">
    <property type="entry name" value="AGPR_1_N"/>
    <property type="match status" value="1"/>
</dbReference>
<dbReference type="EC" id="1.2.1.38" evidence="4"/>
<organism evidence="7 8">
    <name type="scientific">Streptomyces rishiriensis</name>
    <dbReference type="NCBI Taxonomy" id="68264"/>
    <lineage>
        <taxon>Bacteria</taxon>
        <taxon>Bacillati</taxon>
        <taxon>Actinomycetota</taxon>
        <taxon>Actinomycetes</taxon>
        <taxon>Kitasatosporales</taxon>
        <taxon>Streptomycetaceae</taxon>
        <taxon>Streptomyces</taxon>
    </lineage>
</organism>